<evidence type="ECO:0000256" key="8">
    <source>
        <dbReference type="ARBA" id="ARBA00023295"/>
    </source>
</evidence>
<evidence type="ECO:0000256" key="13">
    <source>
        <dbReference type="ARBA" id="ARBA00041472"/>
    </source>
</evidence>
<evidence type="ECO:0000256" key="15">
    <source>
        <dbReference type="ARBA" id="ARBA00043257"/>
    </source>
</evidence>
<dbReference type="EC" id="3.2.1.75" evidence="12"/>
<keyword evidence="5 16" id="KW-0378">Hydrolase</keyword>
<dbReference type="InterPro" id="IPR050386">
    <property type="entry name" value="Glycosyl_hydrolase_5"/>
</dbReference>
<dbReference type="InterPro" id="IPR008999">
    <property type="entry name" value="Actin-crosslinking"/>
</dbReference>
<dbReference type="Gene3D" id="2.80.10.50">
    <property type="match status" value="1"/>
</dbReference>
<dbReference type="Gene3D" id="3.20.20.80">
    <property type="entry name" value="Glycosidases"/>
    <property type="match status" value="1"/>
</dbReference>
<dbReference type="InterPro" id="IPR001547">
    <property type="entry name" value="Glyco_hydro_5"/>
</dbReference>
<keyword evidence="9" id="KW-0624">Polysaccharide degradation</keyword>
<comment type="catalytic activity">
    <reaction evidence="10">
        <text>Random hydrolysis of (1-&gt;6)-linkages in (1-&gt;6)-beta-D-glucans.</text>
        <dbReference type="EC" id="3.2.1.75"/>
    </reaction>
</comment>
<dbReference type="SUPFAM" id="SSF51445">
    <property type="entry name" value="(Trans)glycosidases"/>
    <property type="match status" value="1"/>
</dbReference>
<evidence type="ECO:0000256" key="14">
    <source>
        <dbReference type="ARBA" id="ARBA00042025"/>
    </source>
</evidence>
<dbReference type="EMBL" id="CAUYUJ010007569">
    <property type="protein sequence ID" value="CAK0821216.1"/>
    <property type="molecule type" value="Genomic_DNA"/>
</dbReference>
<dbReference type="PANTHER" id="PTHR31297:SF39">
    <property type="entry name" value="GLUCAN ENDO-1,6-BETA-GLUCOSIDASE B"/>
    <property type="match status" value="1"/>
</dbReference>
<accession>A0ABN9RS36</accession>
<protein>
    <recommendedName>
        <fullName evidence="12">glucan endo-1,6-beta-glucosidase</fullName>
        <ecNumber evidence="12">3.2.1.75</ecNumber>
    </recommendedName>
    <alternativeName>
        <fullName evidence="14">Beta-1,6-glucanase B</fullName>
    </alternativeName>
    <alternativeName>
        <fullName evidence="13">Endo-1,6-beta-D-glucanase B</fullName>
    </alternativeName>
    <alternativeName>
        <fullName evidence="15">Endo-1,6-beta-glucanase B</fullName>
    </alternativeName>
</protein>
<keyword evidence="20" id="KW-1185">Reference proteome</keyword>
<evidence type="ECO:0000256" key="3">
    <source>
        <dbReference type="ARBA" id="ARBA00022525"/>
    </source>
</evidence>
<evidence type="ECO:0000313" key="20">
    <source>
        <dbReference type="Proteomes" id="UP001189429"/>
    </source>
</evidence>
<evidence type="ECO:0000256" key="2">
    <source>
        <dbReference type="ARBA" id="ARBA00005641"/>
    </source>
</evidence>
<evidence type="ECO:0000256" key="5">
    <source>
        <dbReference type="ARBA" id="ARBA00022801"/>
    </source>
</evidence>
<evidence type="ECO:0000256" key="16">
    <source>
        <dbReference type="RuleBase" id="RU361153"/>
    </source>
</evidence>
<evidence type="ECO:0000256" key="7">
    <source>
        <dbReference type="ARBA" id="ARBA00023277"/>
    </source>
</evidence>
<keyword evidence="3" id="KW-0964">Secreted</keyword>
<keyword evidence="8 16" id="KW-0326">Glycosidase</keyword>
<evidence type="ECO:0000256" key="10">
    <source>
        <dbReference type="ARBA" id="ARBA00036633"/>
    </source>
</evidence>
<dbReference type="Proteomes" id="UP001189429">
    <property type="component" value="Unassembled WGS sequence"/>
</dbReference>
<organism evidence="19 20">
    <name type="scientific">Prorocentrum cordatum</name>
    <dbReference type="NCBI Taxonomy" id="2364126"/>
    <lineage>
        <taxon>Eukaryota</taxon>
        <taxon>Sar</taxon>
        <taxon>Alveolata</taxon>
        <taxon>Dinophyceae</taxon>
        <taxon>Prorocentrales</taxon>
        <taxon>Prorocentraceae</taxon>
        <taxon>Prorocentrum</taxon>
    </lineage>
</organism>
<evidence type="ECO:0000256" key="4">
    <source>
        <dbReference type="ARBA" id="ARBA00022729"/>
    </source>
</evidence>
<gene>
    <name evidence="19" type="ORF">PCOR1329_LOCUS22600</name>
</gene>
<evidence type="ECO:0000256" key="6">
    <source>
        <dbReference type="ARBA" id="ARBA00023180"/>
    </source>
</evidence>
<dbReference type="InterPro" id="IPR017853">
    <property type="entry name" value="GH"/>
</dbReference>
<feature type="domain" description="Glycoside hydrolase family 5" evidence="18">
    <location>
        <begin position="29"/>
        <end position="297"/>
    </location>
</feature>
<dbReference type="SUPFAM" id="SSF50405">
    <property type="entry name" value="Actin-crosslinking proteins"/>
    <property type="match status" value="1"/>
</dbReference>
<dbReference type="Pfam" id="PF00150">
    <property type="entry name" value="Cellulase"/>
    <property type="match status" value="1"/>
</dbReference>
<feature type="non-terminal residue" evidence="19">
    <location>
        <position position="1"/>
    </location>
</feature>
<evidence type="ECO:0000259" key="18">
    <source>
        <dbReference type="Pfam" id="PF00150"/>
    </source>
</evidence>
<keyword evidence="6" id="KW-0325">Glycoprotein</keyword>
<keyword evidence="4" id="KW-0732">Signal</keyword>
<evidence type="ECO:0000256" key="17">
    <source>
        <dbReference type="SAM" id="MobiDB-lite"/>
    </source>
</evidence>
<evidence type="ECO:0000313" key="19">
    <source>
        <dbReference type="EMBL" id="CAK0821216.1"/>
    </source>
</evidence>
<comment type="similarity">
    <text evidence="2 16">Belongs to the glycosyl hydrolase 5 (cellulase A) family.</text>
</comment>
<proteinExistence type="inferred from homology"/>
<comment type="caution">
    <text evidence="19">The sequence shown here is derived from an EMBL/GenBank/DDBJ whole genome shotgun (WGS) entry which is preliminary data.</text>
</comment>
<comment type="subcellular location">
    <subcellularLocation>
        <location evidence="1">Secreted</location>
    </subcellularLocation>
</comment>
<feature type="compositionally biased region" description="Low complexity" evidence="17">
    <location>
        <begin position="570"/>
        <end position="581"/>
    </location>
</feature>
<evidence type="ECO:0000256" key="12">
    <source>
        <dbReference type="ARBA" id="ARBA00038935"/>
    </source>
</evidence>
<name>A0ABN9RS36_9DINO</name>
<reference evidence="19" key="1">
    <citation type="submission" date="2023-10" db="EMBL/GenBank/DDBJ databases">
        <authorList>
            <person name="Chen Y."/>
            <person name="Shah S."/>
            <person name="Dougan E. K."/>
            <person name="Thang M."/>
            <person name="Chan C."/>
        </authorList>
    </citation>
    <scope>NUCLEOTIDE SEQUENCE [LARGE SCALE GENOMIC DNA]</scope>
</reference>
<dbReference type="PANTHER" id="PTHR31297">
    <property type="entry name" value="GLUCAN ENDO-1,6-BETA-GLUCOSIDASE B"/>
    <property type="match status" value="1"/>
</dbReference>
<evidence type="ECO:0000256" key="11">
    <source>
        <dbReference type="ARBA" id="ARBA00037628"/>
    </source>
</evidence>
<sequence length="581" mass="63793">ARCEWDLMEVLRRKGSAHAAEVLRAHRESHVTKADFQRIKDFGMNAVRLPFGHWCLFGPAAGEPYVGPCVEYIDRAVGWAEEVGLQVMLDLHGCPGGESGEAPCGRRQRPHGTWTWRSWRVRQSLEAVEFLARRYCGRSCVTGLSVCNEPSNEIPLARLLKYYDDACGVVRSSGMAASKVAVVLPCFQRDEETVARDWQAMTGGRHKNICFDVHCYHCFENAFMGMSFAEQLRAVESNAEMLRTYPMVVGEWSLALGCATWNTCGDMAEDDVYTRFAAAQLRAFREASHGFFFWNWTEGPDKEWNYQLARELGLFDGVAPPVPRWNGTGEDPLEQQLHPYDGDARIRYGDAVYLRVFHGRCIDVVGASVAARWPDKDDWQEFAFCPAAPAAPPLKGVGKQVRANDIVRLRAKNGRYLTMAKGAVSAQRSATGRDSEFVLHLKHGGGGLSHRGVIYLQSRDGRRVLGAEEEEETLQGNWNDFGWWQQLVVDKAPAAEQPSPSPAAESPAAQARRGGVAAAPSPAARTPAAKARRRPSTAGLGPTPAGKGSSGKRKAPGAAKSGSPRKRARPAAAATSPSARR</sequence>
<feature type="region of interest" description="Disordered" evidence="17">
    <location>
        <begin position="492"/>
        <end position="581"/>
    </location>
</feature>
<keyword evidence="7" id="KW-0119">Carbohydrate metabolism</keyword>
<feature type="compositionally biased region" description="Low complexity" evidence="17">
    <location>
        <begin position="492"/>
        <end position="529"/>
    </location>
</feature>
<evidence type="ECO:0000256" key="1">
    <source>
        <dbReference type="ARBA" id="ARBA00004613"/>
    </source>
</evidence>
<comment type="function">
    <text evidence="11">Beta-glucanases participate in the metabolism of beta-glucan, the main structural component of the cell wall. Acts on lutean, pustulan and 1,6-oligo-beta-D-glucosides.</text>
</comment>
<evidence type="ECO:0000256" key="9">
    <source>
        <dbReference type="ARBA" id="ARBA00023326"/>
    </source>
</evidence>